<dbReference type="GO" id="GO:0005509">
    <property type="term" value="F:calcium ion binding"/>
    <property type="evidence" value="ECO:0007669"/>
    <property type="project" value="InterPro"/>
</dbReference>
<protein>
    <recommendedName>
        <fullName evidence="1">Calmodulin</fullName>
    </recommendedName>
</protein>
<dbReference type="PANTHER" id="PTHR23048:SF59">
    <property type="entry name" value="EF-HAND SUPERFAMILY PROTEIN"/>
    <property type="match status" value="1"/>
</dbReference>
<dbReference type="InterPro" id="IPR018247">
    <property type="entry name" value="EF_Hand_1_Ca_BS"/>
</dbReference>
<dbReference type="PROSITE" id="PS50222">
    <property type="entry name" value="EF_HAND_2"/>
    <property type="match status" value="3"/>
</dbReference>
<dbReference type="CDD" id="cd00051">
    <property type="entry name" value="EFh"/>
    <property type="match status" value="1"/>
</dbReference>
<dbReference type="SUPFAM" id="SSF47473">
    <property type="entry name" value="EF-hand"/>
    <property type="match status" value="1"/>
</dbReference>
<dbReference type="SMART" id="SM00054">
    <property type="entry name" value="EFh"/>
    <property type="match status" value="3"/>
</dbReference>
<evidence type="ECO:0000259" key="5">
    <source>
        <dbReference type="PROSITE" id="PS50222"/>
    </source>
</evidence>
<gene>
    <name evidence="6" type="primary">CDC31</name>
    <name evidence="6" type="ORF">DL546_005331</name>
</gene>
<dbReference type="FunFam" id="1.10.238.10:FF:000001">
    <property type="entry name" value="Calmodulin 1"/>
    <property type="match status" value="1"/>
</dbReference>
<proteinExistence type="predicted"/>
<dbReference type="EMBL" id="QVQW01000026">
    <property type="protein sequence ID" value="RKU44847.1"/>
    <property type="molecule type" value="Genomic_DNA"/>
</dbReference>
<evidence type="ECO:0000256" key="2">
    <source>
        <dbReference type="ARBA" id="ARBA00022737"/>
    </source>
</evidence>
<dbReference type="Gene3D" id="1.10.238.10">
    <property type="entry name" value="EF-hand"/>
    <property type="match status" value="2"/>
</dbReference>
<evidence type="ECO:0000256" key="4">
    <source>
        <dbReference type="SAM" id="MobiDB-lite"/>
    </source>
</evidence>
<dbReference type="AlphaFoldDB" id="A0A420YAL2"/>
<feature type="domain" description="EF-hand" evidence="5">
    <location>
        <begin position="111"/>
        <end position="146"/>
    </location>
</feature>
<dbReference type="InterPro" id="IPR002048">
    <property type="entry name" value="EF_hand_dom"/>
</dbReference>
<name>A0A420YAL2_9PEZI</name>
<keyword evidence="7" id="KW-1185">Reference proteome</keyword>
<comment type="caution">
    <text evidence="6">The sequence shown here is derived from an EMBL/GenBank/DDBJ whole genome shotgun (WGS) entry which is preliminary data.</text>
</comment>
<dbReference type="InterPro" id="IPR011992">
    <property type="entry name" value="EF-hand-dom_pair"/>
</dbReference>
<evidence type="ECO:0000313" key="7">
    <source>
        <dbReference type="Proteomes" id="UP000275385"/>
    </source>
</evidence>
<dbReference type="STRING" id="177199.A0A420YAL2"/>
<feature type="domain" description="EF-hand" evidence="5">
    <location>
        <begin position="147"/>
        <end position="179"/>
    </location>
</feature>
<keyword evidence="2" id="KW-0677">Repeat</keyword>
<dbReference type="OrthoDB" id="343296at2759"/>
<dbReference type="PANTHER" id="PTHR23048">
    <property type="entry name" value="MYOSIN LIGHT CHAIN 1, 3"/>
    <property type="match status" value="1"/>
</dbReference>
<evidence type="ECO:0000313" key="6">
    <source>
        <dbReference type="EMBL" id="RKU44847.1"/>
    </source>
</evidence>
<evidence type="ECO:0000256" key="3">
    <source>
        <dbReference type="ARBA" id="ARBA00022837"/>
    </source>
</evidence>
<organism evidence="6 7">
    <name type="scientific">Coniochaeta pulveracea</name>
    <dbReference type="NCBI Taxonomy" id="177199"/>
    <lineage>
        <taxon>Eukaryota</taxon>
        <taxon>Fungi</taxon>
        <taxon>Dikarya</taxon>
        <taxon>Ascomycota</taxon>
        <taxon>Pezizomycotina</taxon>
        <taxon>Sordariomycetes</taxon>
        <taxon>Sordariomycetidae</taxon>
        <taxon>Coniochaetales</taxon>
        <taxon>Coniochaetaceae</taxon>
        <taxon>Coniochaeta</taxon>
    </lineage>
</organism>
<feature type="region of interest" description="Disordered" evidence="4">
    <location>
        <begin position="1"/>
        <end position="21"/>
    </location>
</feature>
<dbReference type="InterPro" id="IPR050230">
    <property type="entry name" value="CALM/Myosin/TropC-like"/>
</dbReference>
<dbReference type="Proteomes" id="UP000275385">
    <property type="component" value="Unassembled WGS sequence"/>
</dbReference>
<reference evidence="6 7" key="1">
    <citation type="submission" date="2018-08" db="EMBL/GenBank/DDBJ databases">
        <title>Draft genome of the lignicolous fungus Coniochaeta pulveracea.</title>
        <authorList>
            <person name="Borstlap C.J."/>
            <person name="De Witt R.N."/>
            <person name="Botha A."/>
            <person name="Volschenk H."/>
        </authorList>
    </citation>
    <scope>NUCLEOTIDE SEQUENCE [LARGE SCALE GENOMIC DNA]</scope>
    <source>
        <strain evidence="6 7">CAB683</strain>
    </source>
</reference>
<dbReference type="GO" id="GO:0016460">
    <property type="term" value="C:myosin II complex"/>
    <property type="evidence" value="ECO:0007669"/>
    <property type="project" value="TreeGrafter"/>
</dbReference>
<evidence type="ECO:0000256" key="1">
    <source>
        <dbReference type="ARBA" id="ARBA00020786"/>
    </source>
</evidence>
<keyword evidence="3" id="KW-0106">Calcium</keyword>
<sequence>MANASRPGAHGAHATPSLQDFNNSLTAEDRTQINEAFELFDANSDGRLDYYEFRFALRALGFDLPKPETYDYLTKYGIPDPARGPKSDPVWWQFSLPVFQGIAGQLVARKDPTETYKQAFRLFDVDEKGLITVDDLRRVMNEIGRELSDRELAGMISEFDLNAKGGVTEEEFIKIMEKK</sequence>
<dbReference type="Pfam" id="PF13405">
    <property type="entry name" value="EF-hand_6"/>
    <property type="match status" value="1"/>
</dbReference>
<dbReference type="Pfam" id="PF13499">
    <property type="entry name" value="EF-hand_7"/>
    <property type="match status" value="1"/>
</dbReference>
<dbReference type="PROSITE" id="PS00018">
    <property type="entry name" value="EF_HAND_1"/>
    <property type="match status" value="1"/>
</dbReference>
<accession>A0A420YAL2</accession>
<feature type="domain" description="EF-hand" evidence="5">
    <location>
        <begin position="28"/>
        <end position="63"/>
    </location>
</feature>